<dbReference type="STRING" id="233412.HD_0472"/>
<protein>
    <submittedName>
        <fullName evidence="2">Lipooligosaccharide galactosyltransferase II</fullName>
    </submittedName>
</protein>
<evidence type="ECO:0000259" key="1">
    <source>
        <dbReference type="Pfam" id="PF01755"/>
    </source>
</evidence>
<keyword evidence="2" id="KW-0328">Glycosyltransferase</keyword>
<dbReference type="CAZy" id="GT25">
    <property type="family name" value="Glycosyltransferase Family 25"/>
</dbReference>
<dbReference type="Pfam" id="PF01755">
    <property type="entry name" value="Glyco_transf_25"/>
    <property type="match status" value="1"/>
</dbReference>
<keyword evidence="3" id="KW-1185">Reference proteome</keyword>
<dbReference type="InterPro" id="IPR002654">
    <property type="entry name" value="Glyco_trans_25"/>
</dbReference>
<name>G1UBB9_HAEDU</name>
<organism evidence="2 3">
    <name type="scientific">Haemophilus ducreyi (strain 35000HP / ATCC 700724)</name>
    <dbReference type="NCBI Taxonomy" id="233412"/>
    <lineage>
        <taxon>Bacteria</taxon>
        <taxon>Pseudomonadati</taxon>
        <taxon>Pseudomonadota</taxon>
        <taxon>Gammaproteobacteria</taxon>
        <taxon>Pasteurellales</taxon>
        <taxon>Pasteurellaceae</taxon>
        <taxon>Haemophilus</taxon>
    </lineage>
</organism>
<dbReference type="eggNOG" id="COG3306">
    <property type="taxonomic scope" value="Bacteria"/>
</dbReference>
<accession>G1UBB9</accession>
<sequence>MQNIHQHNYVISLKTADARRQHIIQEFAKHNIPFQFFDACSIENNLYMDIEKHLPMLLNSKLSNSEKGCLMSHFLLWKKCVLDDIPYMTIFEDDIILSDESNEFISDYSWVNNRFYEQKEILIKFETFLMPVIRKFTKINEYKERAFNQLISRHFGTASYLISKEAAKYLILLYEKLPADELIAVDESIFNVLLNDKNLCVYQLEPAICVQELQFNKENSLLISQIEEDRYKNQKQNKPRKTLKQRIIKVCYNINRIFKKIKKTKLSDEKDINSDIVKFK</sequence>
<gene>
    <name evidence="2" type="primary">lgtB</name>
    <name evidence="2" type="ordered locus">HD_0472</name>
</gene>
<proteinExistence type="predicted"/>
<dbReference type="KEGG" id="hdu:HD_0472"/>
<evidence type="ECO:0000313" key="3">
    <source>
        <dbReference type="Proteomes" id="UP000001022"/>
    </source>
</evidence>
<dbReference type="EMBL" id="AE017143">
    <property type="protein sequence ID" value="AAP95431.1"/>
    <property type="molecule type" value="Genomic_DNA"/>
</dbReference>
<keyword evidence="2" id="KW-0808">Transferase</keyword>
<dbReference type="OrthoDB" id="9816113at2"/>
<dbReference type="Proteomes" id="UP000001022">
    <property type="component" value="Chromosome"/>
</dbReference>
<evidence type="ECO:0000313" key="2">
    <source>
        <dbReference type="EMBL" id="AAP95431.1"/>
    </source>
</evidence>
<dbReference type="AlphaFoldDB" id="G1UBB9"/>
<feature type="domain" description="Glycosyl transferase family 25" evidence="1">
    <location>
        <begin position="6"/>
        <end position="188"/>
    </location>
</feature>
<dbReference type="HOGENOM" id="CLU_071269_2_1_6"/>
<dbReference type="CDD" id="cd06532">
    <property type="entry name" value="Glyco_transf_25"/>
    <property type="match status" value="1"/>
</dbReference>
<dbReference type="RefSeq" id="WP_010944484.1">
    <property type="nucleotide sequence ID" value="NC_002940.2"/>
</dbReference>
<reference evidence="3" key="1">
    <citation type="submission" date="2003-06" db="EMBL/GenBank/DDBJ databases">
        <title>The complete genome sequence of Haemophilus ducreyi.</title>
        <authorList>
            <person name="Munson R.S. Jr."/>
            <person name="Ray W.C."/>
            <person name="Mahairas G."/>
            <person name="Sabo P."/>
            <person name="Mungur R."/>
            <person name="Johnson L."/>
            <person name="Nguyen D."/>
            <person name="Wang J."/>
            <person name="Forst C."/>
            <person name="Hood L."/>
        </authorList>
    </citation>
    <scope>NUCLEOTIDE SEQUENCE [LARGE SCALE GENOMIC DNA]</scope>
    <source>
        <strain evidence="3">35000HP / ATCC 700724</strain>
    </source>
</reference>
<dbReference type="GO" id="GO:0016757">
    <property type="term" value="F:glycosyltransferase activity"/>
    <property type="evidence" value="ECO:0007669"/>
    <property type="project" value="UniProtKB-KW"/>
</dbReference>